<dbReference type="PROSITE" id="PS50404">
    <property type="entry name" value="GST_NTER"/>
    <property type="match status" value="1"/>
</dbReference>
<dbReference type="GO" id="GO:0016740">
    <property type="term" value="F:transferase activity"/>
    <property type="evidence" value="ECO:0007669"/>
    <property type="project" value="UniProtKB-KW"/>
</dbReference>
<reference evidence="4 5" key="1">
    <citation type="submission" date="2018-09" db="EMBL/GenBank/DDBJ databases">
        <authorList>
            <person name="Zhu H."/>
        </authorList>
    </citation>
    <scope>NUCLEOTIDE SEQUENCE [LARGE SCALE GENOMIC DNA]</scope>
    <source>
        <strain evidence="4 5">K1W22B-8</strain>
    </source>
</reference>
<dbReference type="InterPro" id="IPR010987">
    <property type="entry name" value="Glutathione-S-Trfase_C-like"/>
</dbReference>
<dbReference type="InterPro" id="IPR040079">
    <property type="entry name" value="Glutathione_S-Trfase"/>
</dbReference>
<dbReference type="SFLD" id="SFLDG00358">
    <property type="entry name" value="Main_(cytGST)"/>
    <property type="match status" value="1"/>
</dbReference>
<feature type="domain" description="GST C-terminal" evidence="3">
    <location>
        <begin position="86"/>
        <end position="212"/>
    </location>
</feature>
<dbReference type="PANTHER" id="PTHR44051">
    <property type="entry name" value="GLUTATHIONE S-TRANSFERASE-RELATED"/>
    <property type="match status" value="1"/>
</dbReference>
<dbReference type="InterPro" id="IPR004046">
    <property type="entry name" value="GST_C"/>
</dbReference>
<evidence type="ECO:0000256" key="1">
    <source>
        <dbReference type="RuleBase" id="RU003494"/>
    </source>
</evidence>
<dbReference type="PROSITE" id="PS50405">
    <property type="entry name" value="GST_CTER"/>
    <property type="match status" value="1"/>
</dbReference>
<dbReference type="SFLD" id="SFLDG01150">
    <property type="entry name" value="Main.1:_Beta-like"/>
    <property type="match status" value="1"/>
</dbReference>
<organism evidence="4 5">
    <name type="scientific">Oleomonas cavernae</name>
    <dbReference type="NCBI Taxonomy" id="2320859"/>
    <lineage>
        <taxon>Bacteria</taxon>
        <taxon>Pseudomonadati</taxon>
        <taxon>Pseudomonadota</taxon>
        <taxon>Alphaproteobacteria</taxon>
        <taxon>Acetobacterales</taxon>
        <taxon>Acetobacteraceae</taxon>
        <taxon>Oleomonas</taxon>
    </lineage>
</organism>
<protein>
    <submittedName>
        <fullName evidence="4">Glutathione S-transferase</fullName>
    </submittedName>
</protein>
<dbReference type="Pfam" id="PF00043">
    <property type="entry name" value="GST_C"/>
    <property type="match status" value="1"/>
</dbReference>
<feature type="domain" description="GST N-terminal" evidence="2">
    <location>
        <begin position="2"/>
        <end position="83"/>
    </location>
</feature>
<evidence type="ECO:0000259" key="2">
    <source>
        <dbReference type="PROSITE" id="PS50404"/>
    </source>
</evidence>
<accession>A0A418WCN3</accession>
<dbReference type="Gene3D" id="1.20.1050.10">
    <property type="match status" value="1"/>
</dbReference>
<dbReference type="EMBL" id="QYUK01000011">
    <property type="protein sequence ID" value="RJF87791.1"/>
    <property type="molecule type" value="Genomic_DNA"/>
</dbReference>
<dbReference type="RefSeq" id="WP_119778427.1">
    <property type="nucleotide sequence ID" value="NZ_QYUK01000011.1"/>
</dbReference>
<dbReference type="Proteomes" id="UP000284605">
    <property type="component" value="Unassembled WGS sequence"/>
</dbReference>
<dbReference type="SUPFAM" id="SSF47616">
    <property type="entry name" value="GST C-terminal domain-like"/>
    <property type="match status" value="1"/>
</dbReference>
<proteinExistence type="inferred from homology"/>
<dbReference type="Pfam" id="PF02798">
    <property type="entry name" value="GST_N"/>
    <property type="match status" value="1"/>
</dbReference>
<dbReference type="Gene3D" id="3.40.30.10">
    <property type="entry name" value="Glutaredoxin"/>
    <property type="match status" value="1"/>
</dbReference>
<dbReference type="AlphaFoldDB" id="A0A418WCN3"/>
<dbReference type="SUPFAM" id="SSF52833">
    <property type="entry name" value="Thioredoxin-like"/>
    <property type="match status" value="1"/>
</dbReference>
<keyword evidence="5" id="KW-1185">Reference proteome</keyword>
<evidence type="ECO:0000313" key="5">
    <source>
        <dbReference type="Proteomes" id="UP000284605"/>
    </source>
</evidence>
<sequence length="212" mass="24014">MAEYTLYCFAQSGNAYKPALFLELAGADWSPRFVDFFNGEARTPEYQAVNVMAEVPVLEHGAVRLSQSGVILDYLVETLGRFGWRDDAERREILRWILFDNHKFTSYIATYRFLLNFAPKPAAPEVLDFLKGRVRAAAKVLDSHLGGRDWVVGDGLTIADLSLAGYVFFDTEFGVDWNHEFPSIGAWVQRIKALPGWKHPYDLMPGHPLKKA</sequence>
<dbReference type="InterPro" id="IPR004045">
    <property type="entry name" value="Glutathione_S-Trfase_N"/>
</dbReference>
<name>A0A418WCN3_9PROT</name>
<evidence type="ECO:0000259" key="3">
    <source>
        <dbReference type="PROSITE" id="PS50405"/>
    </source>
</evidence>
<comment type="similarity">
    <text evidence="1">Belongs to the GST superfamily.</text>
</comment>
<keyword evidence="4" id="KW-0808">Transferase</keyword>
<comment type="caution">
    <text evidence="4">The sequence shown here is derived from an EMBL/GenBank/DDBJ whole genome shotgun (WGS) entry which is preliminary data.</text>
</comment>
<evidence type="ECO:0000313" key="4">
    <source>
        <dbReference type="EMBL" id="RJF87791.1"/>
    </source>
</evidence>
<dbReference type="PANTHER" id="PTHR44051:SF2">
    <property type="entry name" value="HYPOTHETICAL GLUTATHIONE S-TRANSFERASE LIKE PROTEIN"/>
    <property type="match status" value="1"/>
</dbReference>
<dbReference type="CDD" id="cd03056">
    <property type="entry name" value="GST_N_4"/>
    <property type="match status" value="1"/>
</dbReference>
<dbReference type="InterPro" id="IPR036249">
    <property type="entry name" value="Thioredoxin-like_sf"/>
</dbReference>
<gene>
    <name evidence="4" type="ORF">D3874_12785</name>
</gene>
<dbReference type="SFLD" id="SFLDS00019">
    <property type="entry name" value="Glutathione_Transferase_(cytos"/>
    <property type="match status" value="1"/>
</dbReference>
<dbReference type="OrthoDB" id="9810080at2"/>
<dbReference type="InterPro" id="IPR036282">
    <property type="entry name" value="Glutathione-S-Trfase_C_sf"/>
</dbReference>